<dbReference type="RefSeq" id="WP_012206897.1">
    <property type="nucleotide sequence ID" value="NZ_CAGKLB010000002.1"/>
</dbReference>
<accession>A0A080NQK1</accession>
<dbReference type="EMBL" id="JAWWMZ010000002">
    <property type="protein sequence ID" value="MDX4952991.1"/>
    <property type="molecule type" value="Genomic_DNA"/>
</dbReference>
<evidence type="ECO:0000256" key="1">
    <source>
        <dbReference type="SAM" id="SignalP"/>
    </source>
</evidence>
<dbReference type="InterPro" id="IPR025711">
    <property type="entry name" value="PepSY"/>
</dbReference>
<evidence type="ECO:0000313" key="5">
    <source>
        <dbReference type="Proteomes" id="UP000594778"/>
    </source>
</evidence>
<dbReference type="Pfam" id="PF03413">
    <property type="entry name" value="PepSY"/>
    <property type="match status" value="1"/>
</dbReference>
<feature type="signal peptide" evidence="1">
    <location>
        <begin position="1"/>
        <end position="22"/>
    </location>
</feature>
<dbReference type="OMA" id="PSCNAHD"/>
<dbReference type="GeneID" id="24113716"/>
<evidence type="ECO:0000313" key="3">
    <source>
        <dbReference type="EMBL" id="MDX4952991.1"/>
    </source>
</evidence>
<dbReference type="Proteomes" id="UP000594778">
    <property type="component" value="Chromosome"/>
</dbReference>
<gene>
    <name evidence="4" type="ORF">I6G66_28350</name>
    <name evidence="3" type="ORF">SGN30_06105</name>
</gene>
<protein>
    <submittedName>
        <fullName evidence="4">PepSY domain-containing protein</fullName>
    </submittedName>
</protein>
<proteinExistence type="predicted"/>
<evidence type="ECO:0000313" key="4">
    <source>
        <dbReference type="EMBL" id="QPS11590.1"/>
    </source>
</evidence>
<reference evidence="3" key="2">
    <citation type="submission" date="2023-11" db="EMBL/GenBank/DDBJ databases">
        <title>Identification and selenium tolerance of Delftia acidovorans R3-25.</title>
        <authorList>
            <person name="Zhang S."/>
            <person name="Liu Y."/>
            <person name="Guo Y."/>
        </authorList>
    </citation>
    <scope>NUCLEOTIDE SEQUENCE</scope>
    <source>
        <strain evidence="3">R3-25</strain>
    </source>
</reference>
<evidence type="ECO:0000259" key="2">
    <source>
        <dbReference type="Pfam" id="PF03413"/>
    </source>
</evidence>
<dbReference type="EMBL" id="CP065668">
    <property type="protein sequence ID" value="QPS11590.1"/>
    <property type="molecule type" value="Genomic_DNA"/>
</dbReference>
<organism evidence="4 5">
    <name type="scientific">Delftia acidovorans</name>
    <name type="common">Pseudomonas acidovorans</name>
    <name type="synonym">Comamonas acidovorans</name>
    <dbReference type="NCBI Taxonomy" id="80866"/>
    <lineage>
        <taxon>Bacteria</taxon>
        <taxon>Pseudomonadati</taxon>
        <taxon>Pseudomonadota</taxon>
        <taxon>Betaproteobacteria</taxon>
        <taxon>Burkholderiales</taxon>
        <taxon>Comamonadaceae</taxon>
        <taxon>Delftia</taxon>
    </lineage>
</organism>
<dbReference type="AlphaFoldDB" id="A0A080NQK1"/>
<name>A0A080NQK1_DELAC</name>
<feature type="chain" id="PRO_5015028495" evidence="1">
    <location>
        <begin position="23"/>
        <end position="101"/>
    </location>
</feature>
<feature type="domain" description="PepSY" evidence="2">
    <location>
        <begin position="44"/>
        <end position="96"/>
    </location>
</feature>
<dbReference type="Proteomes" id="UP001287445">
    <property type="component" value="Unassembled WGS sequence"/>
</dbReference>
<reference evidence="4 5" key="1">
    <citation type="submission" date="2020-12" db="EMBL/GenBank/DDBJ databases">
        <title>FDA dAtabase for Regulatory Grade micrObial Sequences (FDA-ARGOS): Supporting development and validation of Infectious Disease Dx tests.</title>
        <authorList>
            <person name="Sproer C."/>
            <person name="Gronow S."/>
            <person name="Severitt S."/>
            <person name="Schroder I."/>
            <person name="Tallon L."/>
            <person name="Sadzewicz L."/>
            <person name="Zhao X."/>
            <person name="Boylan J."/>
            <person name="Ott S."/>
            <person name="Bowen H."/>
            <person name="Vavikolanu K."/>
            <person name="Mehta A."/>
            <person name="Aluvathingal J."/>
            <person name="Nadendla S."/>
            <person name="Lowell S."/>
            <person name="Myers T."/>
            <person name="Yan Y."/>
            <person name="Sichtig H."/>
        </authorList>
    </citation>
    <scope>NUCLEOTIDE SEQUENCE [LARGE SCALE GENOMIC DNA]</scope>
    <source>
        <strain evidence="4 5">FDAARGOS_909</strain>
    </source>
</reference>
<keyword evidence="1" id="KW-0732">Signal</keyword>
<dbReference type="Gene3D" id="3.10.450.40">
    <property type="match status" value="1"/>
</dbReference>
<sequence length="101" mass="11335">MLLAALLLMAAALASWTTPSDAGDSDHELARQALQQGRVLPLRTVLDQVERDYQGQVIKVEFEHDDGRFIYEIRLLQSGGRVAKLKIDARDGKVLSFKRKD</sequence>